<name>A0A177AX02_9BILA</name>
<proteinExistence type="predicted"/>
<organism evidence="1 2">
    <name type="scientific">Intoshia linei</name>
    <dbReference type="NCBI Taxonomy" id="1819745"/>
    <lineage>
        <taxon>Eukaryota</taxon>
        <taxon>Metazoa</taxon>
        <taxon>Spiralia</taxon>
        <taxon>Lophotrochozoa</taxon>
        <taxon>Mesozoa</taxon>
        <taxon>Orthonectida</taxon>
        <taxon>Rhopaluridae</taxon>
        <taxon>Intoshia</taxon>
    </lineage>
</organism>
<gene>
    <name evidence="1" type="ORF">A3Q56_05705</name>
</gene>
<dbReference type="AlphaFoldDB" id="A0A177AX02"/>
<dbReference type="EMBL" id="LWCA01000895">
    <property type="protein sequence ID" value="OAF66557.1"/>
    <property type="molecule type" value="Genomic_DNA"/>
</dbReference>
<sequence>MLSQTIYSLLIQMEEQNMENETFDINHCIVNLHEAIQTISQCWSILKENTIKN</sequence>
<dbReference type="OrthoDB" id="2421129at2759"/>
<keyword evidence="2" id="KW-1185">Reference proteome</keyword>
<dbReference type="Proteomes" id="UP000078046">
    <property type="component" value="Unassembled WGS sequence"/>
</dbReference>
<comment type="caution">
    <text evidence="1">The sequence shown here is derived from an EMBL/GenBank/DDBJ whole genome shotgun (WGS) entry which is preliminary data.</text>
</comment>
<evidence type="ECO:0000313" key="2">
    <source>
        <dbReference type="Proteomes" id="UP000078046"/>
    </source>
</evidence>
<protein>
    <submittedName>
        <fullName evidence="1">Uncharacterized protein</fullName>
    </submittedName>
</protein>
<evidence type="ECO:0000313" key="1">
    <source>
        <dbReference type="EMBL" id="OAF66557.1"/>
    </source>
</evidence>
<accession>A0A177AX02</accession>
<reference evidence="1 2" key="1">
    <citation type="submission" date="2016-04" db="EMBL/GenBank/DDBJ databases">
        <title>The genome of Intoshia linei affirms orthonectids as highly simplified spiralians.</title>
        <authorList>
            <person name="Mikhailov K.V."/>
            <person name="Slusarev G.S."/>
            <person name="Nikitin M.A."/>
            <person name="Logacheva M.D."/>
            <person name="Penin A."/>
            <person name="Aleoshin V."/>
            <person name="Panchin Y.V."/>
        </authorList>
    </citation>
    <scope>NUCLEOTIDE SEQUENCE [LARGE SCALE GENOMIC DNA]</scope>
    <source>
        <strain evidence="1">Intl2013</strain>
        <tissue evidence="1">Whole animal</tissue>
    </source>
</reference>